<dbReference type="SUPFAM" id="SSF160909">
    <property type="entry name" value="ATP12-like"/>
    <property type="match status" value="1"/>
</dbReference>
<keyword evidence="4" id="KW-0496">Mitochondrion</keyword>
<dbReference type="InterPro" id="IPR011419">
    <property type="entry name" value="ATP12_ATP_synth-F1-assembly"/>
</dbReference>
<protein>
    <submittedName>
        <fullName evidence="6">Uncharacterized protein</fullName>
    </submittedName>
</protein>
<dbReference type="GO" id="GO:0019904">
    <property type="term" value="F:protein domain specific binding"/>
    <property type="evidence" value="ECO:0007669"/>
    <property type="project" value="EnsemblFungi"/>
</dbReference>
<dbReference type="InterPro" id="IPR023335">
    <property type="entry name" value="ATP12_ortho_dom_sf"/>
</dbReference>
<dbReference type="Pfam" id="PF07542">
    <property type="entry name" value="ATP12"/>
    <property type="match status" value="1"/>
</dbReference>
<dbReference type="eggNOG" id="KOG3015">
    <property type="taxonomic scope" value="Eukaryota"/>
</dbReference>
<dbReference type="EMBL" id="GL996499">
    <property type="protein sequence ID" value="EGW34848.1"/>
    <property type="molecule type" value="Genomic_DNA"/>
</dbReference>
<dbReference type="Gene3D" id="3.30.2180.10">
    <property type="entry name" value="ATP12-like"/>
    <property type="match status" value="1"/>
</dbReference>
<dbReference type="AlphaFoldDB" id="G3AF59"/>
<evidence type="ECO:0000313" key="6">
    <source>
        <dbReference type="EMBL" id="EGW34848.1"/>
    </source>
</evidence>
<comment type="subcellular location">
    <subcellularLocation>
        <location evidence="1">Mitochondrion</location>
    </subcellularLocation>
</comment>
<accession>G3AF59</accession>
<dbReference type="OrthoDB" id="5322896at2759"/>
<evidence type="ECO:0000256" key="2">
    <source>
        <dbReference type="ARBA" id="ARBA00008231"/>
    </source>
</evidence>
<dbReference type="InterPro" id="IPR042272">
    <property type="entry name" value="ATP12_ATP_synth-F1-assembly_N"/>
</dbReference>
<dbReference type="Proteomes" id="UP000000709">
    <property type="component" value="Unassembled WGS sequence"/>
</dbReference>
<comment type="similarity">
    <text evidence="2">Belongs to the ATP12 family.</text>
</comment>
<dbReference type="HOGENOM" id="CLU_047893_1_2_1"/>
<dbReference type="KEGG" id="spaa:SPAPADRAFT_57941"/>
<dbReference type="OMA" id="QGWVMGL"/>
<dbReference type="GO" id="GO:0033615">
    <property type="term" value="P:mitochondrial proton-transporting ATP synthase complex assembly"/>
    <property type="evidence" value="ECO:0007669"/>
    <property type="project" value="EnsemblFungi"/>
</dbReference>
<organism evidence="7">
    <name type="scientific">Spathaspora passalidarum (strain NRRL Y-27907 / 11-Y1)</name>
    <dbReference type="NCBI Taxonomy" id="619300"/>
    <lineage>
        <taxon>Eukaryota</taxon>
        <taxon>Fungi</taxon>
        <taxon>Dikarya</taxon>
        <taxon>Ascomycota</taxon>
        <taxon>Saccharomycotina</taxon>
        <taxon>Pichiomycetes</taxon>
        <taxon>Debaryomycetaceae</taxon>
        <taxon>Spathaspora</taxon>
    </lineage>
</organism>
<dbReference type="Gene3D" id="1.10.3580.10">
    <property type="entry name" value="ATP12 ATPase"/>
    <property type="match status" value="1"/>
</dbReference>
<dbReference type="PANTHER" id="PTHR21013">
    <property type="entry name" value="ATP SYNTHASE MITOCHONDRIAL F1 COMPLEX ASSEMBLY FACTOR 2/ATP12 PROTEIN, MITOCHONDRIAL PRECURSOR"/>
    <property type="match status" value="1"/>
</dbReference>
<evidence type="ECO:0000313" key="7">
    <source>
        <dbReference type="Proteomes" id="UP000000709"/>
    </source>
</evidence>
<keyword evidence="7" id="KW-1185">Reference proteome</keyword>
<dbReference type="GO" id="GO:0005759">
    <property type="term" value="C:mitochondrial matrix"/>
    <property type="evidence" value="ECO:0007669"/>
    <property type="project" value="EnsemblFungi"/>
</dbReference>
<dbReference type="FunCoup" id="G3AF59">
    <property type="interactions" value="684"/>
</dbReference>
<evidence type="ECO:0000256" key="5">
    <source>
        <dbReference type="ARBA" id="ARBA00023186"/>
    </source>
</evidence>
<evidence type="ECO:0000256" key="3">
    <source>
        <dbReference type="ARBA" id="ARBA00022946"/>
    </source>
</evidence>
<proteinExistence type="inferred from homology"/>
<reference evidence="6 7" key="1">
    <citation type="journal article" date="2011" name="Proc. Natl. Acad. Sci. U.S.A.">
        <title>Comparative genomics of xylose-fermenting fungi for enhanced biofuel production.</title>
        <authorList>
            <person name="Wohlbach D.J."/>
            <person name="Kuo A."/>
            <person name="Sato T.K."/>
            <person name="Potts K.M."/>
            <person name="Salamov A.A."/>
            <person name="LaButti K.M."/>
            <person name="Sun H."/>
            <person name="Clum A."/>
            <person name="Pangilinan J.L."/>
            <person name="Lindquist E.A."/>
            <person name="Lucas S."/>
            <person name="Lapidus A."/>
            <person name="Jin M."/>
            <person name="Gunawan C."/>
            <person name="Balan V."/>
            <person name="Dale B.E."/>
            <person name="Jeffries T.W."/>
            <person name="Zinkel R."/>
            <person name="Barry K.W."/>
            <person name="Grigoriev I.V."/>
            <person name="Gasch A.P."/>
        </authorList>
    </citation>
    <scope>NUCLEOTIDE SEQUENCE [LARGE SCALE GENOMIC DNA]</scope>
    <source>
        <strain evidence="7">NRRL Y-27907 / 11-Y1</strain>
    </source>
</reference>
<gene>
    <name evidence="6" type="ORF">SPAPADRAFT_57941</name>
</gene>
<sequence length="349" mass="40144">MLKLATQRALPRLIIPSRRYLSVSIRSWNRLDRPLGDRTIESNIPTETNKLSKSLTKFWKNADAKYNTDTKKFDVQLDGKTLRTPLGFPLSLPESKKQLAELIAHEWANLPDLKIKTNSLPLTSLASRAIDLTHIHDQEVADREEMIAKVGNIEDIKINVLRYLDTDTCLIFATHKEYSGKLRKKQDELYLPLIQEYNDFFTTYARNKGHLLAHPTDEVKLQHLDCETDGLRGNRQTITTQNVVLDWLDNVPVFDLIALERAILTTKSFLCGVSLLRSNISDEEIMKSVYQLNKNSPEEYYHKTVEEIVELGNLETIFQTEEWGEVEDTHDVDKVDWLRNLASAALVCH</sequence>
<keyword evidence="3" id="KW-0809">Transit peptide</keyword>
<dbReference type="GeneID" id="18872259"/>
<dbReference type="STRING" id="619300.G3AF59"/>
<evidence type="ECO:0000256" key="4">
    <source>
        <dbReference type="ARBA" id="ARBA00023128"/>
    </source>
</evidence>
<dbReference type="PANTHER" id="PTHR21013:SF10">
    <property type="entry name" value="ATP SYNTHASE MITOCHONDRIAL F1 COMPLEX ASSEMBLY FACTOR 2"/>
    <property type="match status" value="1"/>
</dbReference>
<dbReference type="InParanoid" id="G3AF59"/>
<evidence type="ECO:0000256" key="1">
    <source>
        <dbReference type="ARBA" id="ARBA00004173"/>
    </source>
</evidence>
<name>G3AF59_SPAPN</name>
<keyword evidence="5" id="KW-0143">Chaperone</keyword>
<dbReference type="RefSeq" id="XP_007372260.1">
    <property type="nucleotide sequence ID" value="XM_007372198.1"/>
</dbReference>